<dbReference type="RefSeq" id="WP_096801864.1">
    <property type="nucleotide sequence ID" value="NZ_CP023563.1"/>
</dbReference>
<proteinExistence type="predicted"/>
<gene>
    <name evidence="1" type="ORF">CFK38_03710</name>
</gene>
<dbReference type="KEGG" id="brz:CFK38_03710"/>
<name>A0A291GL87_9MICO</name>
<keyword evidence="2" id="KW-1185">Reference proteome</keyword>
<protein>
    <submittedName>
        <fullName evidence="1">Uncharacterized protein</fullName>
    </submittedName>
</protein>
<dbReference type="EMBL" id="CP023563">
    <property type="protein sequence ID" value="ATG50724.1"/>
    <property type="molecule type" value="Genomic_DNA"/>
</dbReference>
<evidence type="ECO:0000313" key="1">
    <source>
        <dbReference type="EMBL" id="ATG50724.1"/>
    </source>
</evidence>
<dbReference type="AlphaFoldDB" id="A0A291GL87"/>
<accession>A0A291GL87</accession>
<evidence type="ECO:0000313" key="2">
    <source>
        <dbReference type="Proteomes" id="UP000218165"/>
    </source>
</evidence>
<dbReference type="Proteomes" id="UP000218165">
    <property type="component" value="Chromosome"/>
</dbReference>
<sequence length="367" mass="39379">MSSAAIGVIGAVGLAGCTAEPEDEAPWRALGTTPLLVHAARLELEPLPPGPLVETPDSTYQVTATALLPSFTQEELDELFRVGSPPHDGLTAAEGTVFLLATFREEYLEDRRWPAAADVVTRRRIRFTDSAGDRAALELDPARRQEEWLLQVPADPAAEEAVLEFEIGGRIRRLSLVDGSLVRDDLAYLEDRPRGLSVQTGTAEHEWLYEAEAVDEDGATDAAGLDAGDGILVPVSGTLGRPAEGTLLAGVTVHHDQHFTPAEEQLPGSGRPEPMPLPTRPEGCTLTLPDGTVIPQSAMETVVEHQLIEGVFAGGSHRVWFEVPVGFESATVQLRLSLCPRRAGLAEILGMEAGAEARLTATDEQER</sequence>
<organism evidence="1 2">
    <name type="scientific">Brachybacterium vulturis</name>
    <dbReference type="NCBI Taxonomy" id="2017484"/>
    <lineage>
        <taxon>Bacteria</taxon>
        <taxon>Bacillati</taxon>
        <taxon>Actinomycetota</taxon>
        <taxon>Actinomycetes</taxon>
        <taxon>Micrococcales</taxon>
        <taxon>Dermabacteraceae</taxon>
        <taxon>Brachybacterium</taxon>
    </lineage>
</organism>
<reference evidence="2" key="1">
    <citation type="submission" date="2017-09" db="EMBL/GenBank/DDBJ databases">
        <title>Brachybacterium sp. VM2412.</title>
        <authorList>
            <person name="Tak E.J."/>
            <person name="Bae J.-W."/>
        </authorList>
    </citation>
    <scope>NUCLEOTIDE SEQUENCE [LARGE SCALE GENOMIC DNA]</scope>
    <source>
        <strain evidence="2">VM2412</strain>
    </source>
</reference>